<dbReference type="InterPro" id="IPR036259">
    <property type="entry name" value="MFS_trans_sf"/>
</dbReference>
<comment type="subcellular location">
    <subcellularLocation>
        <location evidence="1">Membrane</location>
        <topology evidence="1">Multi-pass membrane protein</topology>
    </subcellularLocation>
</comment>
<dbReference type="InterPro" id="IPR020846">
    <property type="entry name" value="MFS_dom"/>
</dbReference>
<organism evidence="8 9">
    <name type="scientific">Paraphaeosphaeria minitans</name>
    <dbReference type="NCBI Taxonomy" id="565426"/>
    <lineage>
        <taxon>Eukaryota</taxon>
        <taxon>Fungi</taxon>
        <taxon>Dikarya</taxon>
        <taxon>Ascomycota</taxon>
        <taxon>Pezizomycotina</taxon>
        <taxon>Dothideomycetes</taxon>
        <taxon>Pleosporomycetidae</taxon>
        <taxon>Pleosporales</taxon>
        <taxon>Massarineae</taxon>
        <taxon>Didymosphaeriaceae</taxon>
        <taxon>Paraphaeosphaeria</taxon>
    </lineage>
</organism>
<feature type="transmembrane region" description="Helical" evidence="6">
    <location>
        <begin position="423"/>
        <end position="447"/>
    </location>
</feature>
<dbReference type="SUPFAM" id="SSF103473">
    <property type="entry name" value="MFS general substrate transporter"/>
    <property type="match status" value="1"/>
</dbReference>
<feature type="transmembrane region" description="Helical" evidence="6">
    <location>
        <begin position="491"/>
        <end position="512"/>
    </location>
</feature>
<evidence type="ECO:0000256" key="3">
    <source>
        <dbReference type="ARBA" id="ARBA00022692"/>
    </source>
</evidence>
<dbReference type="Gene3D" id="1.20.1250.20">
    <property type="entry name" value="MFS general substrate transporter like domains"/>
    <property type="match status" value="1"/>
</dbReference>
<dbReference type="EMBL" id="WJXW01000016">
    <property type="protein sequence ID" value="KAF9729419.1"/>
    <property type="molecule type" value="Genomic_DNA"/>
</dbReference>
<feature type="transmembrane region" description="Helical" evidence="6">
    <location>
        <begin position="55"/>
        <end position="81"/>
    </location>
</feature>
<reference evidence="8" key="1">
    <citation type="journal article" date="2020" name="Mol. Plant Microbe Interact.">
        <title>Genome Sequence of the Biocontrol Agent Coniothyrium minitans strain Conio (IMI 134523).</title>
        <authorList>
            <person name="Patel D."/>
            <person name="Shittu T.A."/>
            <person name="Baroncelli R."/>
            <person name="Muthumeenakshi S."/>
            <person name="Osborne T.H."/>
            <person name="Janganan T.K."/>
            <person name="Sreenivasaprasad S."/>
        </authorList>
    </citation>
    <scope>NUCLEOTIDE SEQUENCE</scope>
    <source>
        <strain evidence="8">Conio</strain>
    </source>
</reference>
<dbReference type="InterPro" id="IPR010573">
    <property type="entry name" value="MFS_Str1/Tri12-like"/>
</dbReference>
<feature type="transmembrane region" description="Helical" evidence="6">
    <location>
        <begin position="216"/>
        <end position="235"/>
    </location>
</feature>
<dbReference type="Pfam" id="PF06609">
    <property type="entry name" value="TRI12"/>
    <property type="match status" value="1"/>
</dbReference>
<dbReference type="PROSITE" id="PS00216">
    <property type="entry name" value="SUGAR_TRANSPORT_1"/>
    <property type="match status" value="1"/>
</dbReference>
<evidence type="ECO:0000256" key="4">
    <source>
        <dbReference type="ARBA" id="ARBA00022989"/>
    </source>
</evidence>
<evidence type="ECO:0000256" key="6">
    <source>
        <dbReference type="SAM" id="Phobius"/>
    </source>
</evidence>
<keyword evidence="2" id="KW-0813">Transport</keyword>
<dbReference type="CDD" id="cd06179">
    <property type="entry name" value="MFS_TRI12_like"/>
    <property type="match status" value="1"/>
</dbReference>
<comment type="caution">
    <text evidence="8">The sequence shown here is derived from an EMBL/GenBank/DDBJ whole genome shotgun (WGS) entry which is preliminary data.</text>
</comment>
<feature type="transmembrane region" description="Helical" evidence="6">
    <location>
        <begin position="284"/>
        <end position="306"/>
    </location>
</feature>
<dbReference type="OrthoDB" id="4161376at2759"/>
<feature type="transmembrane region" description="Helical" evidence="6">
    <location>
        <begin position="124"/>
        <end position="142"/>
    </location>
</feature>
<evidence type="ECO:0000259" key="7">
    <source>
        <dbReference type="PROSITE" id="PS50850"/>
    </source>
</evidence>
<evidence type="ECO:0000313" key="9">
    <source>
        <dbReference type="Proteomes" id="UP000756921"/>
    </source>
</evidence>
<evidence type="ECO:0000256" key="2">
    <source>
        <dbReference type="ARBA" id="ARBA00022448"/>
    </source>
</evidence>
<feature type="transmembrane region" description="Helical" evidence="6">
    <location>
        <begin position="392"/>
        <end position="411"/>
    </location>
</feature>
<dbReference type="GO" id="GO:0022857">
    <property type="term" value="F:transmembrane transporter activity"/>
    <property type="evidence" value="ECO:0007669"/>
    <property type="project" value="InterPro"/>
</dbReference>
<evidence type="ECO:0000256" key="1">
    <source>
        <dbReference type="ARBA" id="ARBA00004141"/>
    </source>
</evidence>
<keyword evidence="9" id="KW-1185">Reference proteome</keyword>
<dbReference type="AlphaFoldDB" id="A0A9P6G5T0"/>
<feature type="transmembrane region" description="Helical" evidence="6">
    <location>
        <begin position="547"/>
        <end position="566"/>
    </location>
</feature>
<evidence type="ECO:0000313" key="8">
    <source>
        <dbReference type="EMBL" id="KAF9729419.1"/>
    </source>
</evidence>
<proteinExistence type="predicted"/>
<feature type="transmembrane region" description="Helical" evidence="6">
    <location>
        <begin position="93"/>
        <end position="112"/>
    </location>
</feature>
<name>A0A9P6G5T0_9PLEO</name>
<feature type="domain" description="Major facilitator superfamily (MFS) profile" evidence="7">
    <location>
        <begin position="54"/>
        <end position="518"/>
    </location>
</feature>
<feature type="transmembrane region" description="Helical" evidence="6">
    <location>
        <begin position="180"/>
        <end position="204"/>
    </location>
</feature>
<feature type="transmembrane region" description="Helical" evidence="6">
    <location>
        <begin position="459"/>
        <end position="479"/>
    </location>
</feature>
<feature type="transmembrane region" description="Helical" evidence="6">
    <location>
        <begin position="148"/>
        <end position="168"/>
    </location>
</feature>
<evidence type="ECO:0000256" key="5">
    <source>
        <dbReference type="ARBA" id="ARBA00023136"/>
    </source>
</evidence>
<dbReference type="GO" id="GO:0005886">
    <property type="term" value="C:plasma membrane"/>
    <property type="evidence" value="ECO:0007669"/>
    <property type="project" value="TreeGrafter"/>
</dbReference>
<dbReference type="InterPro" id="IPR005829">
    <property type="entry name" value="Sugar_transporter_CS"/>
</dbReference>
<accession>A0A9P6G5T0</accession>
<dbReference type="PANTHER" id="PTHR23501:SF109">
    <property type="entry name" value="MAJOR FACILITATOR SUPERFAMILY (MFS) PROFILE DOMAIN-CONTAINING PROTEIN-RELATED"/>
    <property type="match status" value="1"/>
</dbReference>
<dbReference type="Proteomes" id="UP000756921">
    <property type="component" value="Unassembled WGS sequence"/>
</dbReference>
<keyword evidence="3 6" id="KW-0812">Transmembrane</keyword>
<gene>
    <name evidence="8" type="ORF">PMIN01_12283</name>
</gene>
<dbReference type="InterPro" id="IPR053791">
    <property type="entry name" value="MFS_Tri12-like"/>
</dbReference>
<sequence>MSSDKMPTYHQENIDTFSASTPSSDPEKVYADAAVGANLELDENALPPGYFRSKFFVGTMAGIGLGLMAGVAAFGYAAPILGIINADIGPDPNITWVALAYTLTSAVTLTIIGRVSDIFGRRWVFVGGAALGVIGSIIAATAQSVNTLIGATTIMGIAAATQLSYFYVMGELVPMKYRLAGNAFCYLFCLPGSGVAPLVSNAFIVYQPNVGWRGCYYVLIGIELASFLCWFFFYHPPTFRMKHGQQASVVEYVKKFDYVGTTLYTGGLLIFMMGLSWGGSVHPWASASVIATIVIGFVALVAFVLWECFVDLKEPLVPMHIFSNYSWNASVLLTGLGASVYYAFAIVWPSMVAVLYSDGGVMTSAALSSFVGLFITIGQIVGGFAGKKIGHLKWQCVIGITLGAICFGSMTTCGVDTKARASALVGVGVFLIGWTEGAAITIVTLAAKDQFALGTSAGVAGSIRFLISSVASTVYSVILSNRLTTTIAAQVPPAVIAAGLPASSVAAFISAFSVGASAFEKVPGVTPVILAVGTNAYQHANADAYRTVFFSNIAFSGVAIICSLLLPNVDHLLTGQVATTLHSGRDEDHVAGQKS</sequence>
<dbReference type="PROSITE" id="PS50850">
    <property type="entry name" value="MFS"/>
    <property type="match status" value="1"/>
</dbReference>
<feature type="transmembrane region" description="Helical" evidence="6">
    <location>
        <begin position="360"/>
        <end position="385"/>
    </location>
</feature>
<feature type="transmembrane region" description="Helical" evidence="6">
    <location>
        <begin position="256"/>
        <end position="278"/>
    </location>
</feature>
<feature type="transmembrane region" description="Helical" evidence="6">
    <location>
        <begin position="327"/>
        <end position="348"/>
    </location>
</feature>
<keyword evidence="5 6" id="KW-0472">Membrane</keyword>
<keyword evidence="4 6" id="KW-1133">Transmembrane helix</keyword>
<dbReference type="PANTHER" id="PTHR23501">
    <property type="entry name" value="MAJOR FACILITATOR SUPERFAMILY"/>
    <property type="match status" value="1"/>
</dbReference>
<protein>
    <submittedName>
        <fullName evidence="8">Trichothecene efflux pump</fullName>
    </submittedName>
</protein>